<evidence type="ECO:0000256" key="1">
    <source>
        <dbReference type="ARBA" id="ARBA00022801"/>
    </source>
</evidence>
<evidence type="ECO:0000256" key="2">
    <source>
        <dbReference type="PIRSR" id="PIRSR613078-2"/>
    </source>
</evidence>
<keyword evidence="4" id="KW-1185">Reference proteome</keyword>
<dbReference type="Gene3D" id="3.40.50.1240">
    <property type="entry name" value="Phosphoglycerate mutase-like"/>
    <property type="match status" value="1"/>
</dbReference>
<comment type="caution">
    <text evidence="3">The sequence shown here is derived from an EMBL/GenBank/DDBJ whole genome shotgun (WGS) entry which is preliminary data.</text>
</comment>
<accession>A0A6L5X149</accession>
<dbReference type="CDD" id="cd07067">
    <property type="entry name" value="HP_PGM_like"/>
    <property type="match status" value="1"/>
</dbReference>
<dbReference type="Pfam" id="PF00300">
    <property type="entry name" value="His_Phos_1"/>
    <property type="match status" value="1"/>
</dbReference>
<protein>
    <submittedName>
        <fullName evidence="3">Histidine phosphatase family protein</fullName>
    </submittedName>
</protein>
<dbReference type="InterPro" id="IPR001345">
    <property type="entry name" value="PG/BPGM_mutase_AS"/>
</dbReference>
<dbReference type="GO" id="GO:0045820">
    <property type="term" value="P:negative regulation of glycolytic process"/>
    <property type="evidence" value="ECO:0007669"/>
    <property type="project" value="TreeGrafter"/>
</dbReference>
<gene>
    <name evidence="3" type="ORF">FYJ35_03280</name>
</gene>
<dbReference type="SUPFAM" id="SSF53254">
    <property type="entry name" value="Phosphoglycerate mutase-like"/>
    <property type="match status" value="1"/>
</dbReference>
<proteinExistence type="predicted"/>
<feature type="binding site" evidence="2">
    <location>
        <begin position="7"/>
        <end position="14"/>
    </location>
    <ligand>
        <name>substrate</name>
    </ligand>
</feature>
<dbReference type="PANTHER" id="PTHR46517">
    <property type="entry name" value="FRUCTOSE-2,6-BISPHOSPHATASE TIGAR"/>
    <property type="match status" value="1"/>
</dbReference>
<dbReference type="GO" id="GO:0043456">
    <property type="term" value="P:regulation of pentose-phosphate shunt"/>
    <property type="evidence" value="ECO:0007669"/>
    <property type="project" value="TreeGrafter"/>
</dbReference>
<dbReference type="PROSITE" id="PS00175">
    <property type="entry name" value="PG_MUTASE"/>
    <property type="match status" value="1"/>
</dbReference>
<dbReference type="InterPro" id="IPR051695">
    <property type="entry name" value="Phosphoglycerate_Mutase"/>
</dbReference>
<evidence type="ECO:0000313" key="3">
    <source>
        <dbReference type="EMBL" id="MSS14071.1"/>
    </source>
</evidence>
<dbReference type="GO" id="GO:0005829">
    <property type="term" value="C:cytosol"/>
    <property type="evidence" value="ECO:0007669"/>
    <property type="project" value="TreeGrafter"/>
</dbReference>
<dbReference type="InterPro" id="IPR029033">
    <property type="entry name" value="His_PPase_superfam"/>
</dbReference>
<evidence type="ECO:0000313" key="4">
    <source>
        <dbReference type="Proteomes" id="UP000481852"/>
    </source>
</evidence>
<dbReference type="AlphaFoldDB" id="A0A6L5X149"/>
<dbReference type="PANTHER" id="PTHR46517:SF1">
    <property type="entry name" value="FRUCTOSE-2,6-BISPHOSPHATASE TIGAR"/>
    <property type="match status" value="1"/>
</dbReference>
<dbReference type="EMBL" id="VULZ01000002">
    <property type="protein sequence ID" value="MSS14071.1"/>
    <property type="molecule type" value="Genomic_DNA"/>
</dbReference>
<dbReference type="PIRSF" id="PIRSF000709">
    <property type="entry name" value="6PFK_2-Ptase"/>
    <property type="match status" value="1"/>
</dbReference>
<name>A0A6L5X149_9FIRM</name>
<dbReference type="Proteomes" id="UP000481852">
    <property type="component" value="Unassembled WGS sequence"/>
</dbReference>
<dbReference type="RefSeq" id="WP_154523100.1">
    <property type="nucleotide sequence ID" value="NZ_JAQYJL010000017.1"/>
</dbReference>
<dbReference type="GO" id="GO:0004331">
    <property type="term" value="F:fructose-2,6-bisphosphate 2-phosphatase activity"/>
    <property type="evidence" value="ECO:0007669"/>
    <property type="project" value="TreeGrafter"/>
</dbReference>
<keyword evidence="1" id="KW-0378">Hydrolase</keyword>
<sequence length="196" mass="22221">MKIWITRHGQTKLNKEHLMQGRTDEPLNETGFSQAKAARKLIGDVTFDAVYASPLRRAVDTAVIIGNVPEKDVIIDPRLIEVDFGKYELRPYLHLGLPMFLFWAMPGIFPAPKTVEPISSLVSRTHACLDDIVKEGQAHHCENILIACHGGTMRALSGYMLDKKSGYMWRPRAHNCEIRVFDADPGQHRLLQDYKL</sequence>
<dbReference type="SMART" id="SM00855">
    <property type="entry name" value="PGAM"/>
    <property type="match status" value="1"/>
</dbReference>
<feature type="binding site" evidence="2">
    <location>
        <position position="57"/>
    </location>
    <ligand>
        <name>substrate</name>
    </ligand>
</feature>
<organism evidence="3 4">
    <name type="scientific">Porcincola intestinalis</name>
    <dbReference type="NCBI Taxonomy" id="2606632"/>
    <lineage>
        <taxon>Bacteria</taxon>
        <taxon>Bacillati</taxon>
        <taxon>Bacillota</taxon>
        <taxon>Clostridia</taxon>
        <taxon>Lachnospirales</taxon>
        <taxon>Lachnospiraceae</taxon>
        <taxon>Porcincola</taxon>
    </lineage>
</organism>
<dbReference type="InterPro" id="IPR013078">
    <property type="entry name" value="His_Pase_superF_clade-1"/>
</dbReference>
<reference evidence="3 4" key="1">
    <citation type="submission" date="2019-08" db="EMBL/GenBank/DDBJ databases">
        <title>In-depth cultivation of the pig gut microbiome towards novel bacterial diversity and tailored functional studies.</title>
        <authorList>
            <person name="Wylensek D."/>
            <person name="Hitch T.C.A."/>
            <person name="Clavel T."/>
        </authorList>
    </citation>
    <scope>NUCLEOTIDE SEQUENCE [LARGE SCALE GENOMIC DNA]</scope>
    <source>
        <strain evidence="3 4">Oil+RF-744-WCA-WT-11</strain>
    </source>
</reference>